<dbReference type="PANTHER" id="PTHR42085:SF2">
    <property type="entry name" value="F-BOX DOMAIN-CONTAINING PROTEIN"/>
    <property type="match status" value="1"/>
</dbReference>
<evidence type="ECO:0000313" key="2">
    <source>
        <dbReference type="EMBL" id="KAF2226046.1"/>
    </source>
</evidence>
<proteinExistence type="predicted"/>
<dbReference type="InterPro" id="IPR038883">
    <property type="entry name" value="AN11006-like"/>
</dbReference>
<dbReference type="OrthoDB" id="62952at2759"/>
<feature type="region of interest" description="Disordered" evidence="1">
    <location>
        <begin position="312"/>
        <end position="345"/>
    </location>
</feature>
<reference evidence="3" key="1">
    <citation type="journal article" date="2020" name="Stud. Mycol.">
        <title>101 Dothideomycetes genomes: A test case for predicting lifestyles and emergence of pathogens.</title>
        <authorList>
            <person name="Haridas S."/>
            <person name="Albert R."/>
            <person name="Binder M."/>
            <person name="Bloem J."/>
            <person name="LaButti K."/>
            <person name="Salamov A."/>
            <person name="Andreopoulos B."/>
            <person name="Baker S."/>
            <person name="Barry K."/>
            <person name="Bills G."/>
            <person name="Bluhm B."/>
            <person name="Cannon C."/>
            <person name="Castanera R."/>
            <person name="Culley D."/>
            <person name="Daum C."/>
            <person name="Ezra D."/>
            <person name="Gonzalez J."/>
            <person name="Henrissat B."/>
            <person name="Kuo A."/>
            <person name="Liang C."/>
            <person name="Lipzen A."/>
            <person name="Lutzoni F."/>
            <person name="Magnuson J."/>
            <person name="Mondo S."/>
            <person name="Nolan M."/>
            <person name="Ohm R."/>
            <person name="Pangilinan J."/>
            <person name="Park H.-J."/>
            <person name="Ramirez L."/>
            <person name="Alfaro M."/>
            <person name="Sun H."/>
            <person name="Tritt A."/>
            <person name="Yoshinaga Y."/>
            <person name="Zwiers L.-H."/>
            <person name="Turgeon B."/>
            <person name="Goodwin S."/>
            <person name="Spatafora J."/>
            <person name="Crous P."/>
            <person name="Grigoriev I."/>
        </authorList>
    </citation>
    <scope>NUCLEOTIDE SEQUENCE [LARGE SCALE GENOMIC DNA]</scope>
    <source>
        <strain evidence="3">CECT 20119</strain>
    </source>
</reference>
<sequence length="345" mass="39584">MSLRASHRSTTSILHDQPPEVRNQIFHQALVSPRPIVVWSATPPETQGEKWTPDVEGPKRSLEGLCVNLLQSDSKISKEAAAVFYGQNTFIFGTAHEWRPITTWLRAIGESRRFITKMQLKFRGVSRAYQHKDGLREGFEDEFTEVVRPRHPLLIQPPRQTEWKQGEVDVVDPEIEEIFSLLAYKESGTLTNTITPVTIDIINVSGCHPGAYEDPENEYQMMDQLHLSMDLPNLIETWRAQYSHPNRPIDVIWRSWGPKWQFDLLEPQLVEAGWDIIQHGYTEGTQEYDSNSVVMEDQSDRQVEWSMRRRPLQGPIFASPPNPGGWGTPMSRDMITTPDGNPIKM</sequence>
<dbReference type="AlphaFoldDB" id="A0A6A6GJY6"/>
<gene>
    <name evidence="2" type="ORF">BDZ85DRAFT_279701</name>
</gene>
<evidence type="ECO:0000256" key="1">
    <source>
        <dbReference type="SAM" id="MobiDB-lite"/>
    </source>
</evidence>
<dbReference type="EMBL" id="ML992503">
    <property type="protein sequence ID" value="KAF2226046.1"/>
    <property type="molecule type" value="Genomic_DNA"/>
</dbReference>
<protein>
    <submittedName>
        <fullName evidence="2">Uncharacterized protein</fullName>
    </submittedName>
</protein>
<accession>A0A6A6GJY6</accession>
<name>A0A6A6GJY6_9PEZI</name>
<evidence type="ECO:0000313" key="3">
    <source>
        <dbReference type="Proteomes" id="UP000799538"/>
    </source>
</evidence>
<dbReference type="PANTHER" id="PTHR42085">
    <property type="entry name" value="F-BOX DOMAIN-CONTAINING PROTEIN"/>
    <property type="match status" value="1"/>
</dbReference>
<dbReference type="Proteomes" id="UP000799538">
    <property type="component" value="Unassembled WGS sequence"/>
</dbReference>
<keyword evidence="3" id="KW-1185">Reference proteome</keyword>
<organism evidence="2 3">
    <name type="scientific">Elsinoe ampelina</name>
    <dbReference type="NCBI Taxonomy" id="302913"/>
    <lineage>
        <taxon>Eukaryota</taxon>
        <taxon>Fungi</taxon>
        <taxon>Dikarya</taxon>
        <taxon>Ascomycota</taxon>
        <taxon>Pezizomycotina</taxon>
        <taxon>Dothideomycetes</taxon>
        <taxon>Dothideomycetidae</taxon>
        <taxon>Myriangiales</taxon>
        <taxon>Elsinoaceae</taxon>
        <taxon>Elsinoe</taxon>
    </lineage>
</organism>